<dbReference type="GeneID" id="81377010"/>
<keyword evidence="3" id="KW-1185">Reference proteome</keyword>
<gene>
    <name evidence="2" type="ORF">N7509_013393</name>
</gene>
<comment type="caution">
    <text evidence="2">The sequence shown here is derived from an EMBL/GenBank/DDBJ whole genome shotgun (WGS) entry which is preliminary data.</text>
</comment>
<organism evidence="2 3">
    <name type="scientific">Penicillium cosmopolitanum</name>
    <dbReference type="NCBI Taxonomy" id="1131564"/>
    <lineage>
        <taxon>Eukaryota</taxon>
        <taxon>Fungi</taxon>
        <taxon>Dikarya</taxon>
        <taxon>Ascomycota</taxon>
        <taxon>Pezizomycotina</taxon>
        <taxon>Eurotiomycetes</taxon>
        <taxon>Eurotiomycetidae</taxon>
        <taxon>Eurotiales</taxon>
        <taxon>Aspergillaceae</taxon>
        <taxon>Penicillium</taxon>
    </lineage>
</organism>
<evidence type="ECO:0000256" key="1">
    <source>
        <dbReference type="SAM" id="Phobius"/>
    </source>
</evidence>
<proteinExistence type="predicted"/>
<accession>A0A9W9SD81</accession>
<dbReference type="EMBL" id="JAPZBU010000012">
    <property type="protein sequence ID" value="KAJ5376507.1"/>
    <property type="molecule type" value="Genomic_DNA"/>
</dbReference>
<evidence type="ECO:0000313" key="3">
    <source>
        <dbReference type="Proteomes" id="UP001147747"/>
    </source>
</evidence>
<keyword evidence="1" id="KW-0812">Transmembrane</keyword>
<name>A0A9W9SD81_9EURO</name>
<keyword evidence="1" id="KW-0472">Membrane</keyword>
<dbReference type="RefSeq" id="XP_056481537.1">
    <property type="nucleotide sequence ID" value="XM_056638030.1"/>
</dbReference>
<reference evidence="2" key="2">
    <citation type="journal article" date="2023" name="IMA Fungus">
        <title>Comparative genomic study of the Penicillium genus elucidates a diverse pangenome and 15 lateral gene transfer events.</title>
        <authorList>
            <person name="Petersen C."/>
            <person name="Sorensen T."/>
            <person name="Nielsen M.R."/>
            <person name="Sondergaard T.E."/>
            <person name="Sorensen J.L."/>
            <person name="Fitzpatrick D.A."/>
            <person name="Frisvad J.C."/>
            <person name="Nielsen K.L."/>
        </authorList>
    </citation>
    <scope>NUCLEOTIDE SEQUENCE</scope>
    <source>
        <strain evidence="2">IBT 29677</strain>
    </source>
</reference>
<dbReference type="AlphaFoldDB" id="A0A9W9SD81"/>
<protein>
    <submittedName>
        <fullName evidence="2">Uncharacterized protein</fullName>
    </submittedName>
</protein>
<feature type="transmembrane region" description="Helical" evidence="1">
    <location>
        <begin position="40"/>
        <end position="63"/>
    </location>
</feature>
<feature type="transmembrane region" description="Helical" evidence="1">
    <location>
        <begin position="6"/>
        <end position="28"/>
    </location>
</feature>
<dbReference type="Proteomes" id="UP001147747">
    <property type="component" value="Unassembled WGS sequence"/>
</dbReference>
<evidence type="ECO:0000313" key="2">
    <source>
        <dbReference type="EMBL" id="KAJ5376507.1"/>
    </source>
</evidence>
<reference evidence="2" key="1">
    <citation type="submission" date="2022-12" db="EMBL/GenBank/DDBJ databases">
        <authorList>
            <person name="Petersen C."/>
        </authorList>
    </citation>
    <scope>NUCLEOTIDE SEQUENCE</scope>
    <source>
        <strain evidence="2">IBT 29677</strain>
    </source>
</reference>
<keyword evidence="1" id="KW-1133">Transmembrane helix</keyword>
<sequence length="88" mass="9798">MDIGHGTLIAMWVTFGVASTLFWARLLVQINIVKRLGRDDYLMLAAWIAINSFTNLSGTILAVDLTYPLHLEPATKIMFMLTACLSIL</sequence>
<dbReference type="OrthoDB" id="5429740at2759"/>